<dbReference type="RefSeq" id="WP_145363267.1">
    <property type="nucleotide sequence ID" value="NZ_CP036268.1"/>
</dbReference>
<name>A0A517QZY1_9PLAN</name>
<dbReference type="KEGG" id="svp:Pan189_14920"/>
<dbReference type="Pfam" id="PF01935">
    <property type="entry name" value="DUF87"/>
    <property type="match status" value="1"/>
</dbReference>
<keyword evidence="4" id="KW-1185">Reference proteome</keyword>
<evidence type="ECO:0000313" key="3">
    <source>
        <dbReference type="EMBL" id="QDT37124.1"/>
    </source>
</evidence>
<protein>
    <submittedName>
        <fullName evidence="3">AAA-like domain protein</fullName>
    </submittedName>
</protein>
<sequence>MNYEKLGAFYLGKRYDLAEREVTDELYLYDSKDLTTHALCVGMTGSGKTGLCLSLIEEAAIDHVPVIAIDPKGDLGNLMLTFPDLKADDFRPWVDERAALNKGRTADQAAADAAKLWKQGLAAWDQTPERIAKFKESAEVSIYTPGSNAGIPLTVLKSFSAPAQEVIDDAETFRERVSSSTSGLLSLLGIKADPVRSREHILLSNILDTSWRAGTDLSIGGLIHAIQEPPFEKVGVLDLETFYPLKDRTELAMTVNNLLASPTFAGWMEGEPLDVQSLMFTSEGQPRISILSIAHLSEDERMFFVTILLGEILSWTRSQAGTSSLRAILYMDEVYGFFPPVANPPSKQPMLTLLKQARAYGLGCVLATQNPVDLDYKGLSNIGTWFLGRLQTERDKARVLEGLEGASTQAGTTFDRAEMEATLAALGGRVFLANNVHEDKPVIFQTRWALSYLRGPLTRRQIETLMADQKAEAIATADEEHSPEELKSDEAGAKPVVPKQIRQYVLPVRGEISGVIVYRPALLGRARMHFARVSYGVDVTRDIAMLVPIRNSVPVHVWDETLSIDPAELGDIVNALPDASFSEPAPALLRPKSYETWEKKLKDHLYRSERVIVLKSKSPKLYSEADETEGAFRARLSHLLREERDLEKEKLRNTYARKANTINGRLESARAAVDRERDQANRATMSAAMSFGSTILGALFGRKLASRSNVTKATSSMKSVGRAADQRADIGEAQKKVERYEAELQELDAELRAELEAIEEEFDPNAIEFEELTVKPKKTDIECVPVALVWTPWVRDADGMVEPAFDSE</sequence>
<evidence type="ECO:0000259" key="2">
    <source>
        <dbReference type="Pfam" id="PF01935"/>
    </source>
</evidence>
<dbReference type="SUPFAM" id="SSF52540">
    <property type="entry name" value="P-loop containing nucleoside triphosphate hydrolases"/>
    <property type="match status" value="1"/>
</dbReference>
<keyword evidence="1" id="KW-0175">Coiled coil</keyword>
<gene>
    <name evidence="3" type="ORF">Pan189_14920</name>
</gene>
<dbReference type="OrthoDB" id="9758751at2"/>
<proteinExistence type="predicted"/>
<dbReference type="InterPro" id="IPR002789">
    <property type="entry name" value="HerA_central"/>
</dbReference>
<dbReference type="Proteomes" id="UP000317318">
    <property type="component" value="Chromosome"/>
</dbReference>
<dbReference type="InterPro" id="IPR051162">
    <property type="entry name" value="T4SS_component"/>
</dbReference>
<dbReference type="InterPro" id="IPR027417">
    <property type="entry name" value="P-loop_NTPase"/>
</dbReference>
<evidence type="ECO:0000256" key="1">
    <source>
        <dbReference type="SAM" id="Coils"/>
    </source>
</evidence>
<dbReference type="Gene3D" id="3.40.50.300">
    <property type="entry name" value="P-loop containing nucleotide triphosphate hydrolases"/>
    <property type="match status" value="2"/>
</dbReference>
<dbReference type="PANTHER" id="PTHR30121">
    <property type="entry name" value="UNCHARACTERIZED PROTEIN YJGR-RELATED"/>
    <property type="match status" value="1"/>
</dbReference>
<feature type="domain" description="Helicase HerA central" evidence="2">
    <location>
        <begin position="26"/>
        <end position="79"/>
    </location>
</feature>
<evidence type="ECO:0000313" key="4">
    <source>
        <dbReference type="Proteomes" id="UP000317318"/>
    </source>
</evidence>
<accession>A0A517QZY1</accession>
<organism evidence="3 4">
    <name type="scientific">Stratiformator vulcanicus</name>
    <dbReference type="NCBI Taxonomy" id="2527980"/>
    <lineage>
        <taxon>Bacteria</taxon>
        <taxon>Pseudomonadati</taxon>
        <taxon>Planctomycetota</taxon>
        <taxon>Planctomycetia</taxon>
        <taxon>Planctomycetales</taxon>
        <taxon>Planctomycetaceae</taxon>
        <taxon>Stratiformator</taxon>
    </lineage>
</organism>
<dbReference type="PANTHER" id="PTHR30121:SF6">
    <property type="entry name" value="SLR6007 PROTEIN"/>
    <property type="match status" value="1"/>
</dbReference>
<feature type="coiled-coil region" evidence="1">
    <location>
        <begin position="723"/>
        <end position="761"/>
    </location>
</feature>
<reference evidence="3 4" key="1">
    <citation type="submission" date="2019-02" db="EMBL/GenBank/DDBJ databases">
        <title>Deep-cultivation of Planctomycetes and their phenomic and genomic characterization uncovers novel biology.</title>
        <authorList>
            <person name="Wiegand S."/>
            <person name="Jogler M."/>
            <person name="Boedeker C."/>
            <person name="Pinto D."/>
            <person name="Vollmers J."/>
            <person name="Rivas-Marin E."/>
            <person name="Kohn T."/>
            <person name="Peeters S.H."/>
            <person name="Heuer A."/>
            <person name="Rast P."/>
            <person name="Oberbeckmann S."/>
            <person name="Bunk B."/>
            <person name="Jeske O."/>
            <person name="Meyerdierks A."/>
            <person name="Storesund J.E."/>
            <person name="Kallscheuer N."/>
            <person name="Luecker S."/>
            <person name="Lage O.M."/>
            <person name="Pohl T."/>
            <person name="Merkel B.J."/>
            <person name="Hornburger P."/>
            <person name="Mueller R.-W."/>
            <person name="Bruemmer F."/>
            <person name="Labrenz M."/>
            <person name="Spormann A.M."/>
            <person name="Op den Camp H."/>
            <person name="Overmann J."/>
            <person name="Amann R."/>
            <person name="Jetten M.S.M."/>
            <person name="Mascher T."/>
            <person name="Medema M.H."/>
            <person name="Devos D.P."/>
            <person name="Kaster A.-K."/>
            <person name="Ovreas L."/>
            <person name="Rohde M."/>
            <person name="Galperin M.Y."/>
            <person name="Jogler C."/>
        </authorList>
    </citation>
    <scope>NUCLEOTIDE SEQUENCE [LARGE SCALE GENOMIC DNA]</scope>
    <source>
        <strain evidence="3 4">Pan189</strain>
    </source>
</reference>
<dbReference type="AlphaFoldDB" id="A0A517QZY1"/>
<dbReference type="EMBL" id="CP036268">
    <property type="protein sequence ID" value="QDT37124.1"/>
    <property type="molecule type" value="Genomic_DNA"/>
</dbReference>